<dbReference type="PANTHER" id="PTHR22854:SF2">
    <property type="entry name" value="INDOLE-3-GLYCEROL-PHOSPHATE SYNTHASE"/>
    <property type="match status" value="1"/>
</dbReference>
<evidence type="ECO:0000256" key="7">
    <source>
        <dbReference type="ARBA" id="ARBA00023141"/>
    </source>
</evidence>
<dbReference type="EC" id="4.1.1.48" evidence="9"/>
<keyword evidence="12" id="KW-1185">Reference proteome</keyword>
<feature type="domain" description="Indole-3-glycerol phosphate synthase" evidence="10">
    <location>
        <begin position="24"/>
        <end position="243"/>
    </location>
</feature>
<keyword evidence="6 9" id="KW-0822">Tryptophan biosynthesis</keyword>
<keyword evidence="4 9" id="KW-0028">Amino-acid biosynthesis</keyword>
<evidence type="ECO:0000256" key="2">
    <source>
        <dbReference type="ARBA" id="ARBA00004696"/>
    </source>
</evidence>
<dbReference type="KEGG" id="ehn:H9Q80_00980"/>
<dbReference type="RefSeq" id="WP_117452890.1">
    <property type="nucleotide sequence ID" value="NZ_CP060636.1"/>
</dbReference>
<gene>
    <name evidence="9 11" type="primary">trpC</name>
    <name evidence="11" type="ORF">H9Q80_00980</name>
</gene>
<comment type="catalytic activity">
    <reaction evidence="1 9">
        <text>1-(2-carboxyphenylamino)-1-deoxy-D-ribulose 5-phosphate + H(+) = (1S,2R)-1-C-(indol-3-yl)glycerol 3-phosphate + CO2 + H2O</text>
        <dbReference type="Rhea" id="RHEA:23476"/>
        <dbReference type="ChEBI" id="CHEBI:15377"/>
        <dbReference type="ChEBI" id="CHEBI:15378"/>
        <dbReference type="ChEBI" id="CHEBI:16526"/>
        <dbReference type="ChEBI" id="CHEBI:58613"/>
        <dbReference type="ChEBI" id="CHEBI:58866"/>
        <dbReference type="EC" id="4.1.1.48"/>
    </reaction>
</comment>
<evidence type="ECO:0000256" key="5">
    <source>
        <dbReference type="ARBA" id="ARBA00022793"/>
    </source>
</evidence>
<comment type="similarity">
    <text evidence="3 9">Belongs to the TrpC family.</text>
</comment>
<dbReference type="InterPro" id="IPR013798">
    <property type="entry name" value="Indole-3-glycerol_P_synth_dom"/>
</dbReference>
<organism evidence="11 12">
    <name type="scientific">[Eubacterium] hominis</name>
    <dbReference type="NCBI Taxonomy" id="2764325"/>
    <lineage>
        <taxon>Bacteria</taxon>
        <taxon>Bacillati</taxon>
        <taxon>Bacillota</taxon>
        <taxon>Erysipelotrichia</taxon>
        <taxon>Erysipelotrichales</taxon>
        <taxon>Erysipelotrichaceae</taxon>
        <taxon>Amedibacillus</taxon>
    </lineage>
</organism>
<dbReference type="InterPro" id="IPR013785">
    <property type="entry name" value="Aldolase_TIM"/>
</dbReference>
<proteinExistence type="inferred from homology"/>
<evidence type="ECO:0000313" key="12">
    <source>
        <dbReference type="Proteomes" id="UP000515856"/>
    </source>
</evidence>
<dbReference type="GO" id="GO:0004640">
    <property type="term" value="F:phosphoribosylanthranilate isomerase activity"/>
    <property type="evidence" value="ECO:0007669"/>
    <property type="project" value="TreeGrafter"/>
</dbReference>
<evidence type="ECO:0000256" key="9">
    <source>
        <dbReference type="HAMAP-Rule" id="MF_00134"/>
    </source>
</evidence>
<dbReference type="InterPro" id="IPR001468">
    <property type="entry name" value="Indole-3-GlycerolPSynthase_CS"/>
</dbReference>
<dbReference type="GO" id="GO:0000162">
    <property type="term" value="P:L-tryptophan biosynthetic process"/>
    <property type="evidence" value="ECO:0007669"/>
    <property type="project" value="UniProtKB-UniRule"/>
</dbReference>
<protein>
    <recommendedName>
        <fullName evidence="9">Indole-3-glycerol phosphate synthase</fullName>
        <shortName evidence="9">IGPS</shortName>
        <ecNumber evidence="9">4.1.1.48</ecNumber>
    </recommendedName>
</protein>
<sequence length="249" mass="28618">MILDTIIEKKKETLEQSFQNQSLLYHPIAHQMKNKEDLFVIGEIKKASPSKGVIVKDFNVEKFTKEYTMAGVDALSILTEENFFQGSLENIKLAKAFSHIPVLRKDFIMDAREIIQSKQVGADMILLITAMLSDEQLRTFYQMANMLYLECIVEVHNEEELTRALKIHPEIIGINNRDLYTFEVSLETTKRLAQKIPDDICIVSESGIFTHDDMEFVKAAGVDAVLIGESFMRCDNFMEHLQHLRYGSY</sequence>
<evidence type="ECO:0000256" key="4">
    <source>
        <dbReference type="ARBA" id="ARBA00022605"/>
    </source>
</evidence>
<dbReference type="EMBL" id="CP060636">
    <property type="protein sequence ID" value="QNM12564.1"/>
    <property type="molecule type" value="Genomic_DNA"/>
</dbReference>
<evidence type="ECO:0000256" key="6">
    <source>
        <dbReference type="ARBA" id="ARBA00022822"/>
    </source>
</evidence>
<dbReference type="NCBIfam" id="NF001377">
    <property type="entry name" value="PRK00278.2-4"/>
    <property type="match status" value="1"/>
</dbReference>
<dbReference type="Pfam" id="PF00218">
    <property type="entry name" value="IGPS"/>
    <property type="match status" value="1"/>
</dbReference>
<keyword evidence="7 9" id="KW-0057">Aromatic amino acid biosynthesis</keyword>
<evidence type="ECO:0000256" key="1">
    <source>
        <dbReference type="ARBA" id="ARBA00001633"/>
    </source>
</evidence>
<dbReference type="Proteomes" id="UP000515856">
    <property type="component" value="Chromosome"/>
</dbReference>
<dbReference type="SUPFAM" id="SSF51366">
    <property type="entry name" value="Ribulose-phoshate binding barrel"/>
    <property type="match status" value="1"/>
</dbReference>
<evidence type="ECO:0000256" key="3">
    <source>
        <dbReference type="ARBA" id="ARBA00008737"/>
    </source>
</evidence>
<reference evidence="11 12" key="1">
    <citation type="submission" date="2020-08" db="EMBL/GenBank/DDBJ databases">
        <authorList>
            <person name="Liu C."/>
            <person name="Sun Q."/>
        </authorList>
    </citation>
    <scope>NUCLEOTIDE SEQUENCE [LARGE SCALE GENOMIC DNA]</scope>
    <source>
        <strain evidence="11 12">NSJ-61</strain>
    </source>
</reference>
<dbReference type="PANTHER" id="PTHR22854">
    <property type="entry name" value="TRYPTOPHAN BIOSYNTHESIS PROTEIN"/>
    <property type="match status" value="1"/>
</dbReference>
<name>A0A7G9GP32_9FIRM</name>
<dbReference type="CDD" id="cd00331">
    <property type="entry name" value="IGPS"/>
    <property type="match status" value="1"/>
</dbReference>
<dbReference type="AlphaFoldDB" id="A0A7G9GP32"/>
<evidence type="ECO:0000259" key="10">
    <source>
        <dbReference type="Pfam" id="PF00218"/>
    </source>
</evidence>
<comment type="pathway">
    <text evidence="2 9">Amino-acid biosynthesis; L-tryptophan biosynthesis; L-tryptophan from chorismate: step 4/5.</text>
</comment>
<dbReference type="FunFam" id="3.20.20.70:FF:000024">
    <property type="entry name" value="Indole-3-glycerol phosphate synthase"/>
    <property type="match status" value="1"/>
</dbReference>
<keyword evidence="8 9" id="KW-0456">Lyase</keyword>
<dbReference type="GO" id="GO:0004425">
    <property type="term" value="F:indole-3-glycerol-phosphate synthase activity"/>
    <property type="evidence" value="ECO:0007669"/>
    <property type="project" value="UniProtKB-UniRule"/>
</dbReference>
<dbReference type="PROSITE" id="PS00614">
    <property type="entry name" value="IGPS"/>
    <property type="match status" value="1"/>
</dbReference>
<dbReference type="UniPathway" id="UPA00035">
    <property type="reaction ID" value="UER00043"/>
</dbReference>
<dbReference type="InterPro" id="IPR011060">
    <property type="entry name" value="RibuloseP-bd_barrel"/>
</dbReference>
<evidence type="ECO:0000256" key="8">
    <source>
        <dbReference type="ARBA" id="ARBA00023239"/>
    </source>
</evidence>
<evidence type="ECO:0000313" key="11">
    <source>
        <dbReference type="EMBL" id="QNM12564.1"/>
    </source>
</evidence>
<dbReference type="InterPro" id="IPR045186">
    <property type="entry name" value="Indole-3-glycerol_P_synth"/>
</dbReference>
<keyword evidence="5 9" id="KW-0210">Decarboxylase</keyword>
<dbReference type="HAMAP" id="MF_00134_B">
    <property type="entry name" value="IGPS_B"/>
    <property type="match status" value="1"/>
</dbReference>
<dbReference type="Gene3D" id="3.20.20.70">
    <property type="entry name" value="Aldolase class I"/>
    <property type="match status" value="1"/>
</dbReference>
<accession>A0A7G9GP32</accession>